<name>A0A4R2P5H4_9BACL</name>
<protein>
    <submittedName>
        <fullName evidence="2">Putative membrane protein YesL</fullName>
    </submittedName>
</protein>
<keyword evidence="3" id="KW-1185">Reference proteome</keyword>
<feature type="transmembrane region" description="Helical" evidence="1">
    <location>
        <begin position="78"/>
        <end position="100"/>
    </location>
</feature>
<dbReference type="InterPro" id="IPR006938">
    <property type="entry name" value="DUF624"/>
</dbReference>
<reference evidence="2 3" key="1">
    <citation type="submission" date="2019-03" db="EMBL/GenBank/DDBJ databases">
        <title>Genomic Encyclopedia of Type Strains, Phase IV (KMG-IV): sequencing the most valuable type-strain genomes for metagenomic binning, comparative biology and taxonomic classification.</title>
        <authorList>
            <person name="Goeker M."/>
        </authorList>
    </citation>
    <scope>NUCLEOTIDE SEQUENCE [LARGE SCALE GENOMIC DNA]</scope>
    <source>
        <strain evidence="2 3">DSM 19377</strain>
    </source>
</reference>
<evidence type="ECO:0000256" key="1">
    <source>
        <dbReference type="SAM" id="Phobius"/>
    </source>
</evidence>
<dbReference type="EMBL" id="SLXK01000010">
    <property type="protein sequence ID" value="TCP29448.1"/>
    <property type="molecule type" value="Genomic_DNA"/>
</dbReference>
<dbReference type="Pfam" id="PF04854">
    <property type="entry name" value="DUF624"/>
    <property type="match status" value="1"/>
</dbReference>
<dbReference type="Proteomes" id="UP000295416">
    <property type="component" value="Unassembled WGS sequence"/>
</dbReference>
<keyword evidence="1" id="KW-1133">Transmembrane helix</keyword>
<evidence type="ECO:0000313" key="3">
    <source>
        <dbReference type="Proteomes" id="UP000295416"/>
    </source>
</evidence>
<feature type="transmembrane region" description="Helical" evidence="1">
    <location>
        <begin position="147"/>
        <end position="171"/>
    </location>
</feature>
<accession>A0A4R2P5H4</accession>
<feature type="transmembrane region" description="Helical" evidence="1">
    <location>
        <begin position="112"/>
        <end position="135"/>
    </location>
</feature>
<sequence length="216" mass="25119">MSSKTIGGTIYNVTVWIGNFAYIQLLWLLFLIPGLVVFGIFPATAGMFYVVRKWLIGQSDLPIFHSFWMVYKKEFFKVNMLGLLLTMIGYVLYVDINYFVFNGSFIQSIGKIVAIILIYLFIGTCIYFFPVYVHFKFKLLDYLKYSFLFSLSFPRRTALLIAMTVAVSYAFSKIPGLIIFFFASFICFLWMWGVYTIFLKQKIKNDFAATITNPNR</sequence>
<feature type="transmembrane region" description="Helical" evidence="1">
    <location>
        <begin position="177"/>
        <end position="198"/>
    </location>
</feature>
<evidence type="ECO:0000313" key="2">
    <source>
        <dbReference type="EMBL" id="TCP29448.1"/>
    </source>
</evidence>
<keyword evidence="1" id="KW-0472">Membrane</keyword>
<organism evidence="2 3">
    <name type="scientific">Scopulibacillus darangshiensis</name>
    <dbReference type="NCBI Taxonomy" id="442528"/>
    <lineage>
        <taxon>Bacteria</taxon>
        <taxon>Bacillati</taxon>
        <taxon>Bacillota</taxon>
        <taxon>Bacilli</taxon>
        <taxon>Bacillales</taxon>
        <taxon>Sporolactobacillaceae</taxon>
        <taxon>Scopulibacillus</taxon>
    </lineage>
</organism>
<proteinExistence type="predicted"/>
<dbReference type="OrthoDB" id="2182676at2"/>
<gene>
    <name evidence="2" type="ORF">EV207_11069</name>
</gene>
<comment type="caution">
    <text evidence="2">The sequence shown here is derived from an EMBL/GenBank/DDBJ whole genome shotgun (WGS) entry which is preliminary data.</text>
</comment>
<keyword evidence="1" id="KW-0812">Transmembrane</keyword>
<feature type="transmembrane region" description="Helical" evidence="1">
    <location>
        <begin position="25"/>
        <end position="51"/>
    </location>
</feature>
<dbReference type="AlphaFoldDB" id="A0A4R2P5H4"/>
<dbReference type="RefSeq" id="WP_132745807.1">
    <property type="nucleotide sequence ID" value="NZ_SLXK01000010.1"/>
</dbReference>